<evidence type="ECO:0000313" key="3">
    <source>
        <dbReference type="EMBL" id="RRT66784.1"/>
    </source>
</evidence>
<feature type="compositionally biased region" description="Pro residues" evidence="2">
    <location>
        <begin position="21"/>
        <end position="32"/>
    </location>
</feature>
<organism evidence="3 4">
    <name type="scientific">Ensete ventricosum</name>
    <name type="common">Abyssinian banana</name>
    <name type="synonym">Musa ensete</name>
    <dbReference type="NCBI Taxonomy" id="4639"/>
    <lineage>
        <taxon>Eukaryota</taxon>
        <taxon>Viridiplantae</taxon>
        <taxon>Streptophyta</taxon>
        <taxon>Embryophyta</taxon>
        <taxon>Tracheophyta</taxon>
        <taxon>Spermatophyta</taxon>
        <taxon>Magnoliopsida</taxon>
        <taxon>Liliopsida</taxon>
        <taxon>Zingiberales</taxon>
        <taxon>Musaceae</taxon>
        <taxon>Ensete</taxon>
    </lineage>
</organism>
<feature type="compositionally biased region" description="Basic and acidic residues" evidence="2">
    <location>
        <begin position="48"/>
        <end position="69"/>
    </location>
</feature>
<keyword evidence="1" id="KW-0175">Coiled coil</keyword>
<dbReference type="EMBL" id="AMZH03005295">
    <property type="protein sequence ID" value="RRT66784.1"/>
    <property type="molecule type" value="Genomic_DNA"/>
</dbReference>
<feature type="coiled-coil region" evidence="1">
    <location>
        <begin position="196"/>
        <end position="223"/>
    </location>
</feature>
<dbReference type="Proteomes" id="UP000287651">
    <property type="component" value="Unassembled WGS sequence"/>
</dbReference>
<feature type="compositionally biased region" description="Basic residues" evidence="2">
    <location>
        <begin position="70"/>
        <end position="81"/>
    </location>
</feature>
<reference evidence="3 4" key="1">
    <citation type="journal article" date="2014" name="Agronomy (Basel)">
        <title>A Draft Genome Sequence for Ensete ventricosum, the Drought-Tolerant Tree Against Hunger.</title>
        <authorList>
            <person name="Harrison J."/>
            <person name="Moore K.A."/>
            <person name="Paszkiewicz K."/>
            <person name="Jones T."/>
            <person name="Grant M."/>
            <person name="Ambacheew D."/>
            <person name="Muzemil S."/>
            <person name="Studholme D.J."/>
        </authorList>
    </citation>
    <scope>NUCLEOTIDE SEQUENCE [LARGE SCALE GENOMIC DNA]</scope>
</reference>
<feature type="region of interest" description="Disordered" evidence="2">
    <location>
        <begin position="1"/>
        <end position="86"/>
    </location>
</feature>
<evidence type="ECO:0000313" key="4">
    <source>
        <dbReference type="Proteomes" id="UP000287651"/>
    </source>
</evidence>
<sequence length="224" mass="24798">MSMMCDNPRIGGGHPRATPSVPAPATLPPPAPHVESGSASNVQEIPVEEARGVPEVSYKRRGEDLVGQRKKDRRKSPRKANKAAAMGKSLIDVSKEPPTPRWRPKSVRELCSANIRVDDWDCHAIWMCILSERAFDAPLEPDLRPLTHGMPVWQNGEASATYIRGMLIPWLATNLYTLPSEVLMDEATKAMVLADLEMARAESASLERQLVDLQERLDDSEGQL</sequence>
<comment type="caution">
    <text evidence="3">The sequence shown here is derived from an EMBL/GenBank/DDBJ whole genome shotgun (WGS) entry which is preliminary data.</text>
</comment>
<dbReference type="AlphaFoldDB" id="A0A426ZSE3"/>
<accession>A0A426ZSE3</accession>
<evidence type="ECO:0000256" key="1">
    <source>
        <dbReference type="SAM" id="Coils"/>
    </source>
</evidence>
<name>A0A426ZSE3_ENSVE</name>
<gene>
    <name evidence="3" type="ORF">B296_00019513</name>
</gene>
<evidence type="ECO:0000256" key="2">
    <source>
        <dbReference type="SAM" id="MobiDB-lite"/>
    </source>
</evidence>
<protein>
    <submittedName>
        <fullName evidence="3">Uncharacterized protein</fullName>
    </submittedName>
</protein>
<proteinExistence type="predicted"/>